<evidence type="ECO:0000256" key="7">
    <source>
        <dbReference type="ARBA" id="ARBA00022785"/>
    </source>
</evidence>
<reference evidence="14 15" key="1">
    <citation type="submission" date="2015-08" db="EMBL/GenBank/DDBJ databases">
        <authorList>
            <person name="Babu N.S."/>
            <person name="Beckwith C.J."/>
            <person name="Beseler K.G."/>
            <person name="Brison A."/>
            <person name="Carone J.V."/>
            <person name="Caskin T.P."/>
            <person name="Diamond M."/>
            <person name="Durham M.E."/>
            <person name="Foxe J.M."/>
            <person name="Go M."/>
            <person name="Henderson B.A."/>
            <person name="Jones I.B."/>
            <person name="McGettigan J.A."/>
            <person name="Micheletti S.J."/>
            <person name="Nasrallah M.E."/>
            <person name="Ortiz D."/>
            <person name="Piller C.R."/>
            <person name="Privatt S.R."/>
            <person name="Schneider S.L."/>
            <person name="Sharp S."/>
            <person name="Smith T.C."/>
            <person name="Stanton J.D."/>
            <person name="Ullery H.E."/>
            <person name="Wilson R.J."/>
            <person name="Serrano M.G."/>
            <person name="Buck G."/>
            <person name="Lee V."/>
            <person name="Wang Y."/>
            <person name="Carvalho R."/>
            <person name="Voegtly L."/>
            <person name="Shi R."/>
            <person name="Duckworth R."/>
            <person name="Johnson A."/>
            <person name="Loviza R."/>
            <person name="Walstead R."/>
            <person name="Shah Z."/>
            <person name="Kiflezghi M."/>
            <person name="Wade K."/>
            <person name="Ball S.L."/>
            <person name="Bradley K.W."/>
            <person name="Asai D.J."/>
            <person name="Bowman C.A."/>
            <person name="Russell D.A."/>
            <person name="Pope W.H."/>
            <person name="Jacobs-Sera D."/>
            <person name="Hendrix R.W."/>
            <person name="Hatfull G.F."/>
        </authorList>
    </citation>
    <scope>NUCLEOTIDE SEQUENCE [LARGE SCALE GENOMIC DNA]</scope>
    <source>
        <strain evidence="14 15">DSM 27710</strain>
    </source>
</reference>
<comment type="function">
    <text evidence="13">Transfers and isomerizes the ribose moiety from AdoMet to the 7-aminomethyl group of 7-deazaguanine (preQ1-tRNA) to give epoxyqueuosine (oQ-tRNA).</text>
</comment>
<keyword evidence="4 13" id="KW-0963">Cytoplasm</keyword>
<sequence length="350" mass="38074">MKTSDFDFELPEELIAQAPLAERDASRLLVLPRNGGAPTHASFRDLPGWLRPGDLLVLNDAKVIPARLRGAKEASGGKVELLLCDPLASLGDRAVWRCMGGSSKPLRPGAWLRFEAAGGMLRAEIVAVGEGGFVDVAFDEAPDALLDRVEELGELPLPPYMKRAPEASDRDRYQTIYARHRGAVAAPTAGLHFTDEVFSALRERGVERTAVTLHVGPGTFLPVRADSVEEHRMHAERYEISQDAVDAIARTREAGGRVIAVGTTALRTLESAAEETGRIRAGAGVSSLFVTPGFRFRVVDGLLTNFHLPRSTLVMLVAALAGRERLLAAYTEAVERRYRFYSYGDAMLVS</sequence>
<comment type="catalytic activity">
    <reaction evidence="8 13">
        <text>7-aminomethyl-7-carbaguanosine(34) in tRNA + S-adenosyl-L-methionine = epoxyqueuosine(34) in tRNA + adenine + L-methionine + 2 H(+)</text>
        <dbReference type="Rhea" id="RHEA:32155"/>
        <dbReference type="Rhea" id="RHEA-COMP:10342"/>
        <dbReference type="Rhea" id="RHEA-COMP:18582"/>
        <dbReference type="ChEBI" id="CHEBI:15378"/>
        <dbReference type="ChEBI" id="CHEBI:16708"/>
        <dbReference type="ChEBI" id="CHEBI:57844"/>
        <dbReference type="ChEBI" id="CHEBI:59789"/>
        <dbReference type="ChEBI" id="CHEBI:82833"/>
        <dbReference type="ChEBI" id="CHEBI:194443"/>
        <dbReference type="EC" id="2.4.99.17"/>
    </reaction>
</comment>
<dbReference type="EMBL" id="CP012332">
    <property type="protein sequence ID" value="AKU90723.1"/>
    <property type="molecule type" value="Genomic_DNA"/>
</dbReference>
<comment type="pathway">
    <text evidence="2 13">tRNA modification; tRNA-queuosine biosynthesis.</text>
</comment>
<dbReference type="InterPro" id="IPR042119">
    <property type="entry name" value="QueA_dom2"/>
</dbReference>
<evidence type="ECO:0000313" key="14">
    <source>
        <dbReference type="EMBL" id="AKU90723.1"/>
    </source>
</evidence>
<dbReference type="OrthoDB" id="9805933at2"/>
<proteinExistence type="inferred from homology"/>
<evidence type="ECO:0000256" key="11">
    <source>
        <dbReference type="ARBA" id="ARBA00069325"/>
    </source>
</evidence>
<comment type="subunit">
    <text evidence="3 13">Monomer.</text>
</comment>
<evidence type="ECO:0000256" key="6">
    <source>
        <dbReference type="ARBA" id="ARBA00022691"/>
    </source>
</evidence>
<keyword evidence="5 13" id="KW-0808">Transferase</keyword>
<accession>A0A0K1PB21</accession>
<comment type="subcellular location">
    <subcellularLocation>
        <location evidence="1 13">Cytoplasm</location>
    </subcellularLocation>
</comment>
<dbReference type="NCBIfam" id="NF001140">
    <property type="entry name" value="PRK00147.1"/>
    <property type="match status" value="1"/>
</dbReference>
<dbReference type="InterPro" id="IPR003699">
    <property type="entry name" value="QueA"/>
</dbReference>
<evidence type="ECO:0000256" key="13">
    <source>
        <dbReference type="HAMAP-Rule" id="MF_00113"/>
    </source>
</evidence>
<dbReference type="UniPathway" id="UPA00392"/>
<dbReference type="KEGG" id="vin:AKJ08_1110"/>
<dbReference type="GO" id="GO:0051075">
    <property type="term" value="F:S-adenosylmethionine:tRNA ribosyltransferase-isomerase activity"/>
    <property type="evidence" value="ECO:0007669"/>
    <property type="project" value="UniProtKB-EC"/>
</dbReference>
<name>A0A0K1PB21_9BACT</name>
<evidence type="ECO:0000256" key="5">
    <source>
        <dbReference type="ARBA" id="ARBA00022679"/>
    </source>
</evidence>
<evidence type="ECO:0000256" key="4">
    <source>
        <dbReference type="ARBA" id="ARBA00022490"/>
    </source>
</evidence>
<dbReference type="PANTHER" id="PTHR30307:SF0">
    <property type="entry name" value="S-ADENOSYLMETHIONINE:TRNA RIBOSYLTRANSFERASE-ISOMERASE"/>
    <property type="match status" value="1"/>
</dbReference>
<protein>
    <recommendedName>
        <fullName evidence="11 13">S-adenosylmethionine:tRNA ribosyltransferase-isomerase</fullName>
        <ecNumber evidence="10 13">2.4.99.17</ecNumber>
    </recommendedName>
    <alternativeName>
        <fullName evidence="12 13">Queuosine biosynthesis protein QueA</fullName>
    </alternativeName>
</protein>
<dbReference type="AlphaFoldDB" id="A0A0K1PB21"/>
<dbReference type="NCBIfam" id="TIGR00113">
    <property type="entry name" value="queA"/>
    <property type="match status" value="1"/>
</dbReference>
<keyword evidence="14" id="KW-0413">Isomerase</keyword>
<evidence type="ECO:0000256" key="3">
    <source>
        <dbReference type="ARBA" id="ARBA00011245"/>
    </source>
</evidence>
<evidence type="ECO:0000256" key="1">
    <source>
        <dbReference type="ARBA" id="ARBA00004496"/>
    </source>
</evidence>
<dbReference type="FunFam" id="3.40.1780.10:FF:000001">
    <property type="entry name" value="S-adenosylmethionine:tRNA ribosyltransferase-isomerase"/>
    <property type="match status" value="1"/>
</dbReference>
<keyword evidence="7 13" id="KW-0671">Queuosine biosynthesis</keyword>
<dbReference type="PANTHER" id="PTHR30307">
    <property type="entry name" value="S-ADENOSYLMETHIONINE:TRNA RIBOSYLTRANSFERASE-ISOMERASE"/>
    <property type="match status" value="1"/>
</dbReference>
<comment type="similarity">
    <text evidence="9 13">Belongs to the QueA family.</text>
</comment>
<dbReference type="Pfam" id="PF02547">
    <property type="entry name" value="Queuosine_synth"/>
    <property type="match status" value="1"/>
</dbReference>
<evidence type="ECO:0000256" key="12">
    <source>
        <dbReference type="ARBA" id="ARBA00076160"/>
    </source>
</evidence>
<dbReference type="InterPro" id="IPR042118">
    <property type="entry name" value="QueA_dom1"/>
</dbReference>
<evidence type="ECO:0000256" key="8">
    <source>
        <dbReference type="ARBA" id="ARBA00052751"/>
    </source>
</evidence>
<dbReference type="Gene3D" id="2.40.10.240">
    <property type="entry name" value="QueA-like"/>
    <property type="match status" value="1"/>
</dbReference>
<dbReference type="GO" id="GO:0005737">
    <property type="term" value="C:cytoplasm"/>
    <property type="evidence" value="ECO:0007669"/>
    <property type="project" value="UniProtKB-SubCell"/>
</dbReference>
<evidence type="ECO:0000256" key="9">
    <source>
        <dbReference type="ARBA" id="ARBA00061210"/>
    </source>
</evidence>
<evidence type="ECO:0000256" key="10">
    <source>
        <dbReference type="ARBA" id="ARBA00066503"/>
    </source>
</evidence>
<dbReference type="SUPFAM" id="SSF111337">
    <property type="entry name" value="QueA-like"/>
    <property type="match status" value="1"/>
</dbReference>
<evidence type="ECO:0000313" key="15">
    <source>
        <dbReference type="Proteomes" id="UP000055590"/>
    </source>
</evidence>
<dbReference type="HAMAP" id="MF_00113">
    <property type="entry name" value="QueA"/>
    <property type="match status" value="1"/>
</dbReference>
<gene>
    <name evidence="13" type="primary">queA</name>
    <name evidence="14" type="ORF">AKJ08_1110</name>
</gene>
<evidence type="ECO:0000256" key="2">
    <source>
        <dbReference type="ARBA" id="ARBA00004691"/>
    </source>
</evidence>
<dbReference type="STRING" id="1391653.AKJ08_1110"/>
<dbReference type="RefSeq" id="WP_050725132.1">
    <property type="nucleotide sequence ID" value="NZ_CP012332.1"/>
</dbReference>
<dbReference type="PATRIC" id="fig|1391653.3.peg.1138"/>
<dbReference type="GO" id="GO:0008616">
    <property type="term" value="P:tRNA queuosine(34) biosynthetic process"/>
    <property type="evidence" value="ECO:0007669"/>
    <property type="project" value="UniProtKB-UniRule"/>
</dbReference>
<dbReference type="InterPro" id="IPR036100">
    <property type="entry name" value="QueA_sf"/>
</dbReference>
<keyword evidence="15" id="KW-1185">Reference proteome</keyword>
<dbReference type="Proteomes" id="UP000055590">
    <property type="component" value="Chromosome"/>
</dbReference>
<dbReference type="EC" id="2.4.99.17" evidence="10 13"/>
<organism evidence="14 15">
    <name type="scientific">Vulgatibacter incomptus</name>
    <dbReference type="NCBI Taxonomy" id="1391653"/>
    <lineage>
        <taxon>Bacteria</taxon>
        <taxon>Pseudomonadati</taxon>
        <taxon>Myxococcota</taxon>
        <taxon>Myxococcia</taxon>
        <taxon>Myxococcales</taxon>
        <taxon>Cystobacterineae</taxon>
        <taxon>Vulgatibacteraceae</taxon>
        <taxon>Vulgatibacter</taxon>
    </lineage>
</organism>
<dbReference type="Gene3D" id="3.40.1780.10">
    <property type="entry name" value="QueA-like"/>
    <property type="match status" value="1"/>
</dbReference>
<keyword evidence="6 13" id="KW-0949">S-adenosyl-L-methionine</keyword>